<name>C0PTP8_PICSI</name>
<reference evidence="1" key="1">
    <citation type="submission" date="2009-02" db="EMBL/GenBank/DDBJ databases">
        <title>Full length sequence-verified cDNA sequences from Sitka spruce (Picea sitchensis).</title>
        <authorList>
            <person name="Reid K.E."/>
            <person name="Liao N."/>
            <person name="Ralph S."/>
            <person name="Kolosova N."/>
            <person name="Oddy C."/>
            <person name="Moore R."/>
            <person name="Mayo M."/>
            <person name="Wagner S."/>
            <person name="King J."/>
            <person name="Yanchuk A."/>
            <person name="Holt R."/>
            <person name="Jones S."/>
            <person name="Marra M."/>
            <person name="Ritland C.E."/>
            <person name="Ritland K."/>
            <person name="Bohlmann J."/>
        </authorList>
    </citation>
    <scope>NUCLEOTIDE SEQUENCE</scope>
    <source>
        <tissue evidence="1">Buds collected with no treatment. Collection October 2007</tissue>
    </source>
</reference>
<accession>C0PTP8</accession>
<evidence type="ECO:0000313" key="1">
    <source>
        <dbReference type="EMBL" id="ACN41188.1"/>
    </source>
</evidence>
<organism evidence="1">
    <name type="scientific">Picea sitchensis</name>
    <name type="common">Sitka spruce</name>
    <name type="synonym">Pinus sitchensis</name>
    <dbReference type="NCBI Taxonomy" id="3332"/>
    <lineage>
        <taxon>Eukaryota</taxon>
        <taxon>Viridiplantae</taxon>
        <taxon>Streptophyta</taxon>
        <taxon>Embryophyta</taxon>
        <taxon>Tracheophyta</taxon>
        <taxon>Spermatophyta</taxon>
        <taxon>Pinopsida</taxon>
        <taxon>Pinidae</taxon>
        <taxon>Conifers I</taxon>
        <taxon>Pinales</taxon>
        <taxon>Pinaceae</taxon>
        <taxon>Picea</taxon>
    </lineage>
</organism>
<dbReference type="EMBL" id="BT071740">
    <property type="protein sequence ID" value="ACN41188.1"/>
    <property type="molecule type" value="mRNA"/>
</dbReference>
<dbReference type="AlphaFoldDB" id="C0PTP8"/>
<proteinExistence type="evidence at transcript level"/>
<sequence>MERIPRMFRLRSTKERLRFLKNEEFTFGRLVFVQRRVQTFAPEISAKSSVIRFDANCRWSAASALFSNLDKN</sequence>
<protein>
    <submittedName>
        <fullName evidence="1">Uncharacterized protein</fullName>
    </submittedName>
</protein>